<name>A0A0P7C3W0_9HYPO</name>
<comment type="caution">
    <text evidence="3">The sequence shown here is derived from an EMBL/GenBank/DDBJ whole genome shotgun (WGS) entry which is preliminary data.</text>
</comment>
<proteinExistence type="predicted"/>
<feature type="region of interest" description="Disordered" evidence="1">
    <location>
        <begin position="56"/>
        <end position="99"/>
    </location>
</feature>
<dbReference type="OrthoDB" id="265717at2759"/>
<dbReference type="PROSITE" id="PS50280">
    <property type="entry name" value="SET"/>
    <property type="match status" value="1"/>
</dbReference>
<keyword evidence="4" id="KW-1185">Reference proteome</keyword>
<organism evidence="3 4">
    <name type="scientific">Neonectria ditissima</name>
    <dbReference type="NCBI Taxonomy" id="78410"/>
    <lineage>
        <taxon>Eukaryota</taxon>
        <taxon>Fungi</taxon>
        <taxon>Dikarya</taxon>
        <taxon>Ascomycota</taxon>
        <taxon>Pezizomycotina</taxon>
        <taxon>Sordariomycetes</taxon>
        <taxon>Hypocreomycetidae</taxon>
        <taxon>Hypocreales</taxon>
        <taxon>Nectriaceae</taxon>
        <taxon>Neonectria</taxon>
    </lineage>
</organism>
<dbReference type="InterPro" id="IPR001214">
    <property type="entry name" value="SET_dom"/>
</dbReference>
<feature type="compositionally biased region" description="Polar residues" evidence="1">
    <location>
        <begin position="56"/>
        <end position="69"/>
    </location>
</feature>
<gene>
    <name evidence="3" type="ORF">AK830_g110</name>
</gene>
<evidence type="ECO:0000256" key="1">
    <source>
        <dbReference type="SAM" id="MobiDB-lite"/>
    </source>
</evidence>
<dbReference type="STRING" id="78410.A0A0P7C3W0"/>
<feature type="compositionally biased region" description="Basic and acidic residues" evidence="1">
    <location>
        <begin position="79"/>
        <end position="91"/>
    </location>
</feature>
<dbReference type="Gene3D" id="2.170.270.10">
    <property type="entry name" value="SET domain"/>
    <property type="match status" value="1"/>
</dbReference>
<dbReference type="CDD" id="cd20071">
    <property type="entry name" value="SET_SMYD"/>
    <property type="match status" value="1"/>
</dbReference>
<dbReference type="Pfam" id="PF00856">
    <property type="entry name" value="SET"/>
    <property type="match status" value="1"/>
</dbReference>
<evidence type="ECO:0000259" key="2">
    <source>
        <dbReference type="PROSITE" id="PS50280"/>
    </source>
</evidence>
<dbReference type="AlphaFoldDB" id="A0A0P7C3W0"/>
<dbReference type="EMBL" id="LKCW01000001">
    <property type="protein sequence ID" value="KPM46529.1"/>
    <property type="molecule type" value="Genomic_DNA"/>
</dbReference>
<dbReference type="PANTHER" id="PTHR47332">
    <property type="entry name" value="SET DOMAIN-CONTAINING PROTEIN 5"/>
    <property type="match status" value="1"/>
</dbReference>
<evidence type="ECO:0000313" key="4">
    <source>
        <dbReference type="Proteomes" id="UP000050424"/>
    </source>
</evidence>
<sequence>MKLSSKDHNHQTIRANITIINHAIQEIEDQLEQAREIHSLAIWVFSILKRSASAQTSKSADAAGSTRSPSPGPQPVKKPKQDNTGTKERASSRCGGPPVVLLHLKTRRRGLSSLIFSSLPPHNYQVQGNGEYAKMPNLTANPIFAIQEIPGKGKGLIATRKIPKGTRILSEEPIIRIPEEERDTPALRASIQRQVDGLTPNQRRDFLAMHNIYPGDSAFQYLGIIRTNALPMGDNDESGIFLSACRINHACDNNAQKDWNDGIKRHTVHALRDIDEGEEITIYYLGVVNSRQTRQEALRRKFGFTCSCRLCSLPPHLSAESDRRLNEILMLDRSISEAGAMGIMMAPEKMLRYVDRQVQLYNEQGPDDIGLPRAFFDAAQISAAHGDLARARVFAERAAAGWLVLKGDDSPFVLQIKKLSQDPSKIKLPGGLTTWKTAVNDVPQGLDALEFEVWLWRREEETPSGQPVGLRNQATFPSFLELPDENDVDEDFFHSSDGFSYRPRRHWCFLAEIVDFQSLVRLHMNVKDVAGNTVLLSFHTEQRGSEIEPYRICEGYTVAILYAQQHAFMFSEPGIRVEASKLIKRSSPEILDTDKRDENVSRMQQAGKVSDELCQVLAVLVLQRGLPEGWME</sequence>
<dbReference type="InterPro" id="IPR053185">
    <property type="entry name" value="SET_domain_protein"/>
</dbReference>
<evidence type="ECO:0000313" key="3">
    <source>
        <dbReference type="EMBL" id="KPM46529.1"/>
    </source>
</evidence>
<protein>
    <recommendedName>
        <fullName evidence="2">SET domain-containing protein</fullName>
    </recommendedName>
</protein>
<feature type="domain" description="SET" evidence="2">
    <location>
        <begin position="136"/>
        <end position="285"/>
    </location>
</feature>
<dbReference type="Proteomes" id="UP000050424">
    <property type="component" value="Unassembled WGS sequence"/>
</dbReference>
<accession>A0A0P7C3W0</accession>
<dbReference type="PANTHER" id="PTHR47332:SF2">
    <property type="entry name" value="SET-6"/>
    <property type="match status" value="1"/>
</dbReference>
<dbReference type="SMART" id="SM00317">
    <property type="entry name" value="SET"/>
    <property type="match status" value="1"/>
</dbReference>
<dbReference type="InterPro" id="IPR046341">
    <property type="entry name" value="SET_dom_sf"/>
</dbReference>
<reference evidence="3 4" key="1">
    <citation type="submission" date="2015-09" db="EMBL/GenBank/DDBJ databases">
        <title>Draft genome of a European isolate of the apple canker pathogen Neonectria ditissima.</title>
        <authorList>
            <person name="Gomez-Cortecero A."/>
            <person name="Harrison R.J."/>
            <person name="Armitage A.D."/>
        </authorList>
    </citation>
    <scope>NUCLEOTIDE SEQUENCE [LARGE SCALE GENOMIC DNA]</scope>
    <source>
        <strain evidence="3 4">R09/05</strain>
    </source>
</reference>
<dbReference type="SUPFAM" id="SSF82199">
    <property type="entry name" value="SET domain"/>
    <property type="match status" value="1"/>
</dbReference>